<keyword evidence="3" id="KW-0229">DNA integration</keyword>
<dbReference type="Pfam" id="PF13495">
    <property type="entry name" value="Phage_int_SAM_4"/>
    <property type="match status" value="1"/>
</dbReference>
<dbReference type="SUPFAM" id="SSF56349">
    <property type="entry name" value="DNA breaking-rejoining enzymes"/>
    <property type="match status" value="1"/>
</dbReference>
<dbReference type="GO" id="GO:0006310">
    <property type="term" value="P:DNA recombination"/>
    <property type="evidence" value="ECO:0007669"/>
    <property type="project" value="UniProtKB-KW"/>
</dbReference>
<dbReference type="RefSeq" id="WP_013273426.1">
    <property type="nucleotide sequence ID" value="NC_014376.1"/>
</dbReference>
<evidence type="ECO:0000256" key="3">
    <source>
        <dbReference type="ARBA" id="ARBA00022908"/>
    </source>
</evidence>
<evidence type="ECO:0000313" key="10">
    <source>
        <dbReference type="Proteomes" id="UP000001662"/>
    </source>
</evidence>
<dbReference type="PROSITE" id="PS51900">
    <property type="entry name" value="CB"/>
    <property type="match status" value="1"/>
</dbReference>
<dbReference type="InterPro" id="IPR013762">
    <property type="entry name" value="Integrase-like_cat_sf"/>
</dbReference>
<dbReference type="Gene3D" id="1.10.150.130">
    <property type="match status" value="1"/>
</dbReference>
<dbReference type="PaxDb" id="610130-Closa_2800"/>
<protein>
    <submittedName>
        <fullName evidence="9">Integrase family protein</fullName>
    </submittedName>
</protein>
<evidence type="ECO:0000256" key="6">
    <source>
        <dbReference type="PROSITE-ProRule" id="PRU01248"/>
    </source>
</evidence>
<evidence type="ECO:0000259" key="7">
    <source>
        <dbReference type="PROSITE" id="PS51898"/>
    </source>
</evidence>
<sequence>MAHNQMKLNELIHAVSSECESLKYEKETLENFNDTWQAFKSYSENKQELFYKEQIAAQFLKELFDYPERIPNSRIARAMIRALRVLGDYHIFGRLLTHNGKLQPFMSEDFRQAILSFTDHCKKRNNADQTIQRRIRVIHKFFEHLTGSGVDACNDITPQHISSFVTGLAGYSKKTSDQYLESLRVFFKSLYFSGQRKDDLSKSVPTLYYPKQDRIPSVWSANDIEQLLSVIDRGNPKGKRDYALIFLVTQLGLRTSDVLNLKLENINWSESRIEFVQQKTGISVNLPIVEDLGMAIIDYLKYGRPKSNEPYLFLKHIQPFDRMKNGHYLITQYLVKAGIPLKTAKHHGLHSLRHTLASRLLEQDVPLEIISSILGHTTVESTKPYLHIDIENLRKCALVSREVAENE</sequence>
<evidence type="ECO:0000256" key="2">
    <source>
        <dbReference type="ARBA" id="ARBA00008857"/>
    </source>
</evidence>
<dbReference type="PANTHER" id="PTHR30349">
    <property type="entry name" value="PHAGE INTEGRASE-RELATED"/>
    <property type="match status" value="1"/>
</dbReference>
<evidence type="ECO:0000256" key="4">
    <source>
        <dbReference type="ARBA" id="ARBA00023125"/>
    </source>
</evidence>
<evidence type="ECO:0000256" key="5">
    <source>
        <dbReference type="ARBA" id="ARBA00023172"/>
    </source>
</evidence>
<keyword evidence="10" id="KW-1185">Reference proteome</keyword>
<dbReference type="InterPro" id="IPR044068">
    <property type="entry name" value="CB"/>
</dbReference>
<keyword evidence="5" id="KW-0233">DNA recombination</keyword>
<proteinExistence type="inferred from homology"/>
<organism evidence="9 10">
    <name type="scientific">Lacrimispora saccharolytica (strain ATCC 35040 / DSM 2544 / NRCC 2533 / WM1)</name>
    <name type="common">Clostridium saccharolyticum</name>
    <dbReference type="NCBI Taxonomy" id="610130"/>
    <lineage>
        <taxon>Bacteria</taxon>
        <taxon>Bacillati</taxon>
        <taxon>Bacillota</taxon>
        <taxon>Clostridia</taxon>
        <taxon>Lachnospirales</taxon>
        <taxon>Lachnospiraceae</taxon>
        <taxon>Lacrimispora</taxon>
    </lineage>
</organism>
<dbReference type="InterPro" id="IPR011010">
    <property type="entry name" value="DNA_brk_join_enz"/>
</dbReference>
<dbReference type="Pfam" id="PF00589">
    <property type="entry name" value="Phage_integrase"/>
    <property type="match status" value="1"/>
</dbReference>
<gene>
    <name evidence="9" type="ordered locus">Closa_2800</name>
</gene>
<accession>D9R6D2</accession>
<comment type="similarity">
    <text evidence="2">Belongs to the 'phage' integrase family.</text>
</comment>
<evidence type="ECO:0000313" key="9">
    <source>
        <dbReference type="EMBL" id="ADL05342.1"/>
    </source>
</evidence>
<dbReference type="PANTHER" id="PTHR30349:SF41">
    <property type="entry name" value="INTEGRASE_RECOMBINASE PROTEIN MJ0367-RELATED"/>
    <property type="match status" value="1"/>
</dbReference>
<dbReference type="GO" id="GO:0003677">
    <property type="term" value="F:DNA binding"/>
    <property type="evidence" value="ECO:0007669"/>
    <property type="project" value="UniProtKB-UniRule"/>
</dbReference>
<dbReference type="Gene3D" id="1.10.443.10">
    <property type="entry name" value="Intergrase catalytic core"/>
    <property type="match status" value="1"/>
</dbReference>
<reference evidence="9" key="1">
    <citation type="submission" date="2010-07" db="EMBL/GenBank/DDBJ databases">
        <title>Complete sequence of Clostridium saccharolyticum WM1.</title>
        <authorList>
            <consortium name="US DOE Joint Genome Institute"/>
            <person name="Lucas S."/>
            <person name="Copeland A."/>
            <person name="Lapidus A."/>
            <person name="Cheng J.-F."/>
            <person name="Bruce D."/>
            <person name="Goodwin L."/>
            <person name="Pitluck S."/>
            <person name="Chertkov O."/>
            <person name="Detter J.C."/>
            <person name="Han C."/>
            <person name="Tapia R."/>
            <person name="Land M."/>
            <person name="Hauser L."/>
            <person name="Chang Y.-J."/>
            <person name="Jeffries C."/>
            <person name="Kyrpides N."/>
            <person name="Ivanova N."/>
            <person name="Mikhailova N."/>
            <person name="Mouttaki H."/>
            <person name="Lin L."/>
            <person name="Zhou J."/>
            <person name="Hemme C.L."/>
            <person name="Woyke T."/>
        </authorList>
    </citation>
    <scope>NUCLEOTIDE SEQUENCE [LARGE SCALE GENOMIC DNA]</scope>
    <source>
        <strain evidence="9">WM1</strain>
    </source>
</reference>
<dbReference type="eggNOG" id="COG4974">
    <property type="taxonomic scope" value="Bacteria"/>
</dbReference>
<dbReference type="CDD" id="cd01188">
    <property type="entry name" value="INT_RitA_C_like"/>
    <property type="match status" value="1"/>
</dbReference>
<dbReference type="PROSITE" id="PS51898">
    <property type="entry name" value="TYR_RECOMBINASE"/>
    <property type="match status" value="1"/>
</dbReference>
<dbReference type="AlphaFoldDB" id="D9R6D2"/>
<dbReference type="Proteomes" id="UP000001662">
    <property type="component" value="Chromosome"/>
</dbReference>
<comment type="function">
    <text evidence="1">Site-specific tyrosine recombinase, which acts by catalyzing the cutting and rejoining of the recombining DNA molecules.</text>
</comment>
<name>D9R6D2_LACSW</name>
<dbReference type="HOGENOM" id="CLU_027562_23_4_9"/>
<dbReference type="GO" id="GO:0015074">
    <property type="term" value="P:DNA integration"/>
    <property type="evidence" value="ECO:0007669"/>
    <property type="project" value="UniProtKB-KW"/>
</dbReference>
<dbReference type="InterPro" id="IPR004107">
    <property type="entry name" value="Integrase_SAM-like_N"/>
</dbReference>
<dbReference type="STRING" id="610130.Closa_2800"/>
<keyword evidence="4 6" id="KW-0238">DNA-binding</keyword>
<feature type="domain" description="Tyr recombinase" evidence="7">
    <location>
        <begin position="214"/>
        <end position="398"/>
    </location>
</feature>
<dbReference type="InterPro" id="IPR002104">
    <property type="entry name" value="Integrase_catalytic"/>
</dbReference>
<evidence type="ECO:0000259" key="8">
    <source>
        <dbReference type="PROSITE" id="PS51900"/>
    </source>
</evidence>
<dbReference type="KEGG" id="csh:Closa_2800"/>
<feature type="domain" description="Core-binding (CB)" evidence="8">
    <location>
        <begin position="108"/>
        <end position="191"/>
    </location>
</feature>
<dbReference type="InterPro" id="IPR050090">
    <property type="entry name" value="Tyrosine_recombinase_XerCD"/>
</dbReference>
<dbReference type="EMBL" id="CP002109">
    <property type="protein sequence ID" value="ADL05342.1"/>
    <property type="molecule type" value="Genomic_DNA"/>
</dbReference>
<evidence type="ECO:0000256" key="1">
    <source>
        <dbReference type="ARBA" id="ARBA00003283"/>
    </source>
</evidence>
<dbReference type="InterPro" id="IPR010998">
    <property type="entry name" value="Integrase_recombinase_N"/>
</dbReference>